<dbReference type="EMBL" id="QPJM01000017">
    <property type="protein sequence ID" value="RCW79544.1"/>
    <property type="molecule type" value="Genomic_DNA"/>
</dbReference>
<organism evidence="1 2">
    <name type="scientific">Phyllobacterium bourgognense</name>
    <dbReference type="NCBI Taxonomy" id="314236"/>
    <lineage>
        <taxon>Bacteria</taxon>
        <taxon>Pseudomonadati</taxon>
        <taxon>Pseudomonadota</taxon>
        <taxon>Alphaproteobacteria</taxon>
        <taxon>Hyphomicrobiales</taxon>
        <taxon>Phyllobacteriaceae</taxon>
        <taxon>Phyllobacterium</taxon>
    </lineage>
</organism>
<name>A0A368YN09_9HYPH</name>
<comment type="caution">
    <text evidence="1">The sequence shown here is derived from an EMBL/GenBank/DDBJ whole genome shotgun (WGS) entry which is preliminary data.</text>
</comment>
<dbReference type="RefSeq" id="WP_114432072.1">
    <property type="nucleotide sequence ID" value="NZ_QPJM01000017.1"/>
</dbReference>
<reference evidence="1 2" key="1">
    <citation type="submission" date="2018-07" db="EMBL/GenBank/DDBJ databases">
        <title>Genomic Encyclopedia of Type Strains, Phase III (KMG-III): the genomes of soil and plant-associated and newly described type strains.</title>
        <authorList>
            <person name="Whitman W."/>
        </authorList>
    </citation>
    <scope>NUCLEOTIDE SEQUENCE [LARGE SCALE GENOMIC DNA]</scope>
    <source>
        <strain evidence="1 2">31-25a</strain>
    </source>
</reference>
<dbReference type="OrthoDB" id="8448547at2"/>
<evidence type="ECO:0008006" key="3">
    <source>
        <dbReference type="Google" id="ProtNLM"/>
    </source>
</evidence>
<sequence>MLENNTGKVEREFDTESCKEALDELQKKSELFGRTLTNSLKSAAVSGRDLGDVLKQLAMSIANMALSAGLKPLQDLASGLFKDFIGGLKPGAGSKTAAVGTQPTAFAKGGVVSSPTYFNAGGSLGLMGEAGTEAIMPLTRGADGRLGVATQGGGSAVHVTFNVSTPNAASFRKSEAQLTGMLARAARKGARTF</sequence>
<evidence type="ECO:0000313" key="1">
    <source>
        <dbReference type="EMBL" id="RCW79544.1"/>
    </source>
</evidence>
<evidence type="ECO:0000313" key="2">
    <source>
        <dbReference type="Proteomes" id="UP000253324"/>
    </source>
</evidence>
<keyword evidence="2" id="KW-1185">Reference proteome</keyword>
<accession>A0A368YN09</accession>
<dbReference type="Proteomes" id="UP000253324">
    <property type="component" value="Unassembled WGS sequence"/>
</dbReference>
<protein>
    <recommendedName>
        <fullName evidence="3">Lambda family phage tail tape measure protein</fullName>
    </recommendedName>
</protein>
<dbReference type="AlphaFoldDB" id="A0A368YN09"/>
<gene>
    <name evidence="1" type="ORF">C7476_11759</name>
</gene>
<proteinExistence type="predicted"/>